<proteinExistence type="predicted"/>
<organism evidence="1 2">
    <name type="scientific">Eleusine coracana subsp. coracana</name>
    <dbReference type="NCBI Taxonomy" id="191504"/>
    <lineage>
        <taxon>Eukaryota</taxon>
        <taxon>Viridiplantae</taxon>
        <taxon>Streptophyta</taxon>
        <taxon>Embryophyta</taxon>
        <taxon>Tracheophyta</taxon>
        <taxon>Spermatophyta</taxon>
        <taxon>Magnoliopsida</taxon>
        <taxon>Liliopsida</taxon>
        <taxon>Poales</taxon>
        <taxon>Poaceae</taxon>
        <taxon>PACMAD clade</taxon>
        <taxon>Chloridoideae</taxon>
        <taxon>Cynodonteae</taxon>
        <taxon>Eleusininae</taxon>
        <taxon>Eleusine</taxon>
    </lineage>
</organism>
<reference evidence="1" key="1">
    <citation type="journal article" date="2018" name="DNA Res.">
        <title>Multiple hybrid de novo genome assembly of finger millet, an orphan allotetraploid crop.</title>
        <authorList>
            <person name="Hatakeyama M."/>
            <person name="Aluri S."/>
            <person name="Balachadran M.T."/>
            <person name="Sivarajan S.R."/>
            <person name="Patrignani A."/>
            <person name="Gruter S."/>
            <person name="Poveda L."/>
            <person name="Shimizu-Inatsugi R."/>
            <person name="Baeten J."/>
            <person name="Francoijs K.J."/>
            <person name="Nataraja K.N."/>
            <person name="Reddy Y.A.N."/>
            <person name="Phadnis S."/>
            <person name="Ravikumar R.L."/>
            <person name="Schlapbach R."/>
            <person name="Sreeman S.M."/>
            <person name="Shimizu K.K."/>
        </authorList>
    </citation>
    <scope>NUCLEOTIDE SEQUENCE</scope>
</reference>
<dbReference type="EMBL" id="BQKI01000024">
    <property type="protein sequence ID" value="GJN12714.1"/>
    <property type="molecule type" value="Genomic_DNA"/>
</dbReference>
<dbReference type="Proteomes" id="UP001054889">
    <property type="component" value="Unassembled WGS sequence"/>
</dbReference>
<gene>
    <name evidence="1" type="primary">ga31019</name>
    <name evidence="1" type="ORF">PR202_ga31019</name>
</gene>
<sequence length="204" mass="22928">MEALSEQLTKIATALTEINGQLKLEAIREARREELVVESDQHMHNDEMSVVVQASSTNLQIDEVAHQIEGSGLPISWLEGYRVSMSLHKPASTDPLSFARYQCRIPGLGLQESTPRRRERSFADWWRKVIKSTSKERKKGTNTVIILAAWVLWKHRNSCAFDNARPSIAALTRVFHEKHHLWCLVGARGMRALNLGHAGGLGIA</sequence>
<evidence type="ECO:0000313" key="1">
    <source>
        <dbReference type="EMBL" id="GJN12714.1"/>
    </source>
</evidence>
<name>A0AAV5DPW2_ELECO</name>
<accession>A0AAV5DPW2</accession>
<comment type="caution">
    <text evidence="1">The sequence shown here is derived from an EMBL/GenBank/DDBJ whole genome shotgun (WGS) entry which is preliminary data.</text>
</comment>
<protein>
    <submittedName>
        <fullName evidence="1">Uncharacterized protein</fullName>
    </submittedName>
</protein>
<evidence type="ECO:0000313" key="2">
    <source>
        <dbReference type="Proteomes" id="UP001054889"/>
    </source>
</evidence>
<dbReference type="AlphaFoldDB" id="A0AAV5DPW2"/>
<reference evidence="1" key="2">
    <citation type="submission" date="2021-12" db="EMBL/GenBank/DDBJ databases">
        <title>Resequencing data analysis of finger millet.</title>
        <authorList>
            <person name="Hatakeyama M."/>
            <person name="Aluri S."/>
            <person name="Balachadran M.T."/>
            <person name="Sivarajan S.R."/>
            <person name="Poveda L."/>
            <person name="Shimizu-Inatsugi R."/>
            <person name="Schlapbach R."/>
            <person name="Sreeman S.M."/>
            <person name="Shimizu K.K."/>
        </authorList>
    </citation>
    <scope>NUCLEOTIDE SEQUENCE</scope>
</reference>
<keyword evidence="2" id="KW-1185">Reference proteome</keyword>